<dbReference type="InterPro" id="IPR007110">
    <property type="entry name" value="Ig-like_dom"/>
</dbReference>
<feature type="domain" description="Fibronectin type-III" evidence="5">
    <location>
        <begin position="916"/>
        <end position="1010"/>
    </location>
</feature>
<dbReference type="InterPro" id="IPR003599">
    <property type="entry name" value="Ig_sub"/>
</dbReference>
<dbReference type="InterPro" id="IPR013098">
    <property type="entry name" value="Ig_I-set"/>
</dbReference>
<feature type="domain" description="Fibronectin type-III" evidence="5">
    <location>
        <begin position="737"/>
        <end position="834"/>
    </location>
</feature>
<dbReference type="InterPro" id="IPR003961">
    <property type="entry name" value="FN3_dom"/>
</dbReference>
<evidence type="ECO:0000256" key="1">
    <source>
        <dbReference type="ARBA" id="ARBA00022737"/>
    </source>
</evidence>
<dbReference type="Pfam" id="PF07679">
    <property type="entry name" value="I-set"/>
    <property type="match status" value="4"/>
</dbReference>
<dbReference type="CDD" id="cd00063">
    <property type="entry name" value="FN3"/>
    <property type="match status" value="7"/>
</dbReference>
<dbReference type="Ensembl" id="ENSCCRT00015067483.1">
    <property type="protein sequence ID" value="ENSCCRP00015065325.1"/>
    <property type="gene ID" value="ENSCCRG00015026656.1"/>
</dbReference>
<dbReference type="SMART" id="SM00409">
    <property type="entry name" value="IG"/>
    <property type="match status" value="4"/>
</dbReference>
<dbReference type="InterPro" id="IPR036179">
    <property type="entry name" value="Ig-like_dom_sf"/>
</dbReference>
<sequence length="1013" mass="112995">SITLGWSKPEYDGGSEITSYVVEKRVGEEGEWTVISHKGEVRTTEYVASDLKPDIDYYFRVSAVNCAGRGDPIEMEEPVQAKDILGIINNLNNYFAEEAQVDTDVAMRTHYIVKAGKDVEIMVPLKGRPAPNVSWKKEDQNIDNDPKYDIHNTDTSSCLIITQVTRNDTGKYTINISNGVGEPKSLTVSVKVQDTPAACRNLILKDVTRGKVTLCWEPPLLDGGAEITNYVIEKRDSSKRTYACVTNKCKETTCVIEELSEKASFFFRVLAENENGVGDPCETTEPVKATETPGPVKDLSMKDSTKTSVTLQWNKPDYDVCSKNEKGTSDFIEIGPIKVKDYIIPPEANLEEYPDGQISVRLGHNVHVELPYKGKPRPTILWLKDNLPLKESEKIRFKKTENKATLMIKNVEKENGGKYTLTLDNTFFRKSFHIQVITLGPPSKPIGPIRLDEVRAESISISWDEPNDNGGGEITCYTVEKCDTSQTGWKMACSSVIGTSFKVLNLIKGIQYQFRVCAENRYGGSEPLVSQNVIAKHEFRPPGPPGMPVVYNVTNDVKLKWDAPKRDGGSKIVAYNVEKRQGKGRWLKSNFSNVTDTEFTVTGLACGERYEFRVIARNAIGTVSPPSQSSGYVLIRDESCKYTQFRFFSIKAGENIRLKVTIKGRPTPKVTWYRDNIELTKKMVDITTISGSSTLFIRDADRSHRGLYTESVKVEVFAPSNISMPIKCAEPTEEPDAPSIVNVTDTTNTSVSLEWTRPAHDGGMEIHGYIIEMCKGSEAEWHRVNEDLCAVTRYSVTGLETGAEYKFRICAVNSVGKGEAKEIGITNQLITSRIGESFEIDVPISGRPAPKVSWKLEEMRLKETDRVSIKTNKNRTTLTVKDCMRGDGGRYFLTLENVTGSKTFTVTVNVIGRPSPPEGPIEISSITSESCVLSWNPPEDDGGTDITNYIIEKRESGCTAWQLINSSVKHTSFHVSHLTKYMQYTFRICAENRFGVSKPTESETIVAEHPFGM</sequence>
<dbReference type="SUPFAM" id="SSF49265">
    <property type="entry name" value="Fibronectin type III"/>
    <property type="match status" value="5"/>
</dbReference>
<evidence type="ECO:0000259" key="4">
    <source>
        <dbReference type="PROSITE" id="PS50835"/>
    </source>
</evidence>
<dbReference type="InterPro" id="IPR036116">
    <property type="entry name" value="FN3_sf"/>
</dbReference>
<dbReference type="FunFam" id="2.60.40.10:FF:000135">
    <property type="entry name" value="Titin a"/>
    <property type="match status" value="1"/>
</dbReference>
<feature type="region of interest" description="Disordered" evidence="3">
    <location>
        <begin position="278"/>
        <end position="298"/>
    </location>
</feature>
<dbReference type="PANTHER" id="PTHR14340:SF13">
    <property type="entry name" value="TITIN"/>
    <property type="match status" value="1"/>
</dbReference>
<dbReference type="AlphaFoldDB" id="A0A8C1WCJ3"/>
<feature type="domain" description="Ig-like" evidence="4">
    <location>
        <begin position="625"/>
        <end position="709"/>
    </location>
</feature>
<dbReference type="FunFam" id="2.60.40.10:FF:000031">
    <property type="entry name" value="Myosin-binding protein C, slow type"/>
    <property type="match status" value="1"/>
</dbReference>
<dbReference type="SMART" id="SM00408">
    <property type="entry name" value="IGc2"/>
    <property type="match status" value="4"/>
</dbReference>
<dbReference type="FunFam" id="2.60.40.10:FF:000002">
    <property type="entry name" value="Titin a"/>
    <property type="match status" value="2"/>
</dbReference>
<evidence type="ECO:0000256" key="2">
    <source>
        <dbReference type="ARBA" id="ARBA00023319"/>
    </source>
</evidence>
<dbReference type="FunFam" id="2.60.40.10:FF:000011">
    <property type="entry name" value="Titin b"/>
    <property type="match status" value="1"/>
</dbReference>
<name>A0A8C1WCJ3_CYPCA</name>
<organism evidence="6 7">
    <name type="scientific">Cyprinus carpio</name>
    <name type="common">Common carp</name>
    <dbReference type="NCBI Taxonomy" id="7962"/>
    <lineage>
        <taxon>Eukaryota</taxon>
        <taxon>Metazoa</taxon>
        <taxon>Chordata</taxon>
        <taxon>Craniata</taxon>
        <taxon>Vertebrata</taxon>
        <taxon>Euteleostomi</taxon>
        <taxon>Actinopterygii</taxon>
        <taxon>Neopterygii</taxon>
        <taxon>Teleostei</taxon>
        <taxon>Ostariophysi</taxon>
        <taxon>Cypriniformes</taxon>
        <taxon>Cyprinidae</taxon>
        <taxon>Cyprininae</taxon>
        <taxon>Cyprinus</taxon>
    </lineage>
</organism>
<dbReference type="FunFam" id="2.60.40.10:FF:000012">
    <property type="entry name" value="titin isoform X1"/>
    <property type="match status" value="1"/>
</dbReference>
<reference evidence="6" key="1">
    <citation type="submission" date="2025-08" db="UniProtKB">
        <authorList>
            <consortium name="Ensembl"/>
        </authorList>
    </citation>
    <scope>IDENTIFICATION</scope>
</reference>
<feature type="domain" description="Ig-like" evidence="4">
    <location>
        <begin position="116"/>
        <end position="187"/>
    </location>
</feature>
<dbReference type="FunFam" id="2.60.40.10:FF:000003">
    <property type="entry name" value="Titin isoform E"/>
    <property type="match status" value="2"/>
</dbReference>
<protein>
    <recommendedName>
        <fullName evidence="8">Titin</fullName>
    </recommendedName>
</protein>
<dbReference type="PANTHER" id="PTHR14340">
    <property type="entry name" value="MICROFIBRIL-ASSOCIATED GLYCOPROTEIN 3"/>
    <property type="match status" value="1"/>
</dbReference>
<dbReference type="InterPro" id="IPR003598">
    <property type="entry name" value="Ig_sub2"/>
</dbReference>
<proteinExistence type="predicted"/>
<evidence type="ECO:0000313" key="7">
    <source>
        <dbReference type="Proteomes" id="UP000694700"/>
    </source>
</evidence>
<feature type="domain" description="Ig-like" evidence="4">
    <location>
        <begin position="346"/>
        <end position="420"/>
    </location>
</feature>
<dbReference type="PRINTS" id="PR00014">
    <property type="entry name" value="FNTYPEIII"/>
</dbReference>
<dbReference type="SMART" id="SM00060">
    <property type="entry name" value="FN3"/>
    <property type="match status" value="7"/>
</dbReference>
<keyword evidence="1" id="KW-0677">Repeat</keyword>
<dbReference type="InterPro" id="IPR013783">
    <property type="entry name" value="Ig-like_fold"/>
</dbReference>
<dbReference type="PROSITE" id="PS50853">
    <property type="entry name" value="FN3"/>
    <property type="match status" value="6"/>
</dbReference>
<evidence type="ECO:0000313" key="6">
    <source>
        <dbReference type="Ensembl" id="ENSCCRP00015065325.1"/>
    </source>
</evidence>
<dbReference type="Gene3D" id="2.60.40.10">
    <property type="entry name" value="Immunoglobulins"/>
    <property type="match status" value="10"/>
</dbReference>
<dbReference type="FunFam" id="2.60.40.10:FF:001365">
    <property type="entry name" value="titin isoform X1"/>
    <property type="match status" value="1"/>
</dbReference>
<evidence type="ECO:0008006" key="8">
    <source>
        <dbReference type="Google" id="ProtNLM"/>
    </source>
</evidence>
<evidence type="ECO:0000256" key="3">
    <source>
        <dbReference type="SAM" id="MobiDB-lite"/>
    </source>
</evidence>
<keyword evidence="2" id="KW-0393">Immunoglobulin domain</keyword>
<feature type="domain" description="Fibronectin type-III" evidence="5">
    <location>
        <begin position="541"/>
        <end position="638"/>
    </location>
</feature>
<evidence type="ECO:0000259" key="5">
    <source>
        <dbReference type="PROSITE" id="PS50853"/>
    </source>
</evidence>
<dbReference type="CDD" id="cd05748">
    <property type="entry name" value="Ig_Titin_like"/>
    <property type="match status" value="2"/>
</dbReference>
<feature type="domain" description="Fibronectin type-III" evidence="5">
    <location>
        <begin position="198"/>
        <end position="293"/>
    </location>
</feature>
<accession>A0A8C1WCJ3</accession>
<dbReference type="PROSITE" id="PS50835">
    <property type="entry name" value="IG_LIKE"/>
    <property type="match status" value="3"/>
</dbReference>
<dbReference type="Pfam" id="PF00041">
    <property type="entry name" value="fn3"/>
    <property type="match status" value="6"/>
</dbReference>
<dbReference type="Proteomes" id="UP000694700">
    <property type="component" value="Unplaced"/>
</dbReference>
<feature type="domain" description="Fibronectin type-III" evidence="5">
    <location>
        <begin position="1"/>
        <end position="84"/>
    </location>
</feature>
<feature type="domain" description="Fibronectin type-III" evidence="5">
    <location>
        <begin position="445"/>
        <end position="538"/>
    </location>
</feature>
<dbReference type="SUPFAM" id="SSF48726">
    <property type="entry name" value="Immunoglobulin"/>
    <property type="match status" value="4"/>
</dbReference>